<dbReference type="PANTHER" id="PTHR23507:SF1">
    <property type="entry name" value="FI18259P1-RELATED"/>
    <property type="match status" value="1"/>
</dbReference>
<feature type="region of interest" description="Disordered" evidence="5">
    <location>
        <begin position="75"/>
        <end position="95"/>
    </location>
</feature>
<keyword evidence="4 6" id="KW-0472">Membrane</keyword>
<evidence type="ECO:0000256" key="2">
    <source>
        <dbReference type="ARBA" id="ARBA00022692"/>
    </source>
</evidence>
<evidence type="ECO:0000256" key="3">
    <source>
        <dbReference type="ARBA" id="ARBA00022989"/>
    </source>
</evidence>
<keyword evidence="3 6" id="KW-1133">Transmembrane helix</keyword>
<evidence type="ECO:0008006" key="9">
    <source>
        <dbReference type="Google" id="ProtNLM"/>
    </source>
</evidence>
<dbReference type="AlphaFoldDB" id="A0AAE0YM40"/>
<dbReference type="Proteomes" id="UP001283361">
    <property type="component" value="Unassembled WGS sequence"/>
</dbReference>
<organism evidence="7 8">
    <name type="scientific">Elysia crispata</name>
    <name type="common">lettuce slug</name>
    <dbReference type="NCBI Taxonomy" id="231223"/>
    <lineage>
        <taxon>Eukaryota</taxon>
        <taxon>Metazoa</taxon>
        <taxon>Spiralia</taxon>
        <taxon>Lophotrochozoa</taxon>
        <taxon>Mollusca</taxon>
        <taxon>Gastropoda</taxon>
        <taxon>Heterobranchia</taxon>
        <taxon>Euthyneura</taxon>
        <taxon>Panpulmonata</taxon>
        <taxon>Sacoglossa</taxon>
        <taxon>Placobranchoidea</taxon>
        <taxon>Plakobranchidae</taxon>
        <taxon>Elysia</taxon>
    </lineage>
</organism>
<feature type="transmembrane region" description="Helical" evidence="6">
    <location>
        <begin position="228"/>
        <end position="248"/>
    </location>
</feature>
<dbReference type="EMBL" id="JAWDGP010005987">
    <property type="protein sequence ID" value="KAK3748821.1"/>
    <property type="molecule type" value="Genomic_DNA"/>
</dbReference>
<feature type="transmembrane region" description="Helical" evidence="6">
    <location>
        <begin position="440"/>
        <end position="463"/>
    </location>
</feature>
<proteinExistence type="predicted"/>
<comment type="subcellular location">
    <subcellularLocation>
        <location evidence="1">Membrane</location>
        <topology evidence="1">Multi-pass membrane protein</topology>
    </subcellularLocation>
</comment>
<dbReference type="GO" id="GO:0016020">
    <property type="term" value="C:membrane"/>
    <property type="evidence" value="ECO:0007669"/>
    <property type="project" value="UniProtKB-SubCell"/>
</dbReference>
<feature type="transmembrane region" description="Helical" evidence="6">
    <location>
        <begin position="161"/>
        <end position="186"/>
    </location>
</feature>
<feature type="transmembrane region" description="Helical" evidence="6">
    <location>
        <begin position="353"/>
        <end position="373"/>
    </location>
</feature>
<accession>A0AAE0YM40</accession>
<dbReference type="InterPro" id="IPR036259">
    <property type="entry name" value="MFS_trans_sf"/>
</dbReference>
<evidence type="ECO:0000256" key="1">
    <source>
        <dbReference type="ARBA" id="ARBA00004141"/>
    </source>
</evidence>
<comment type="caution">
    <text evidence="7">The sequence shown here is derived from an EMBL/GenBank/DDBJ whole genome shotgun (WGS) entry which is preliminary data.</text>
</comment>
<gene>
    <name evidence="7" type="ORF">RRG08_065328</name>
</gene>
<feature type="transmembrane region" description="Helical" evidence="6">
    <location>
        <begin position="198"/>
        <end position="222"/>
    </location>
</feature>
<evidence type="ECO:0000313" key="7">
    <source>
        <dbReference type="EMBL" id="KAK3748821.1"/>
    </source>
</evidence>
<dbReference type="SUPFAM" id="SSF103473">
    <property type="entry name" value="MFS general substrate transporter"/>
    <property type="match status" value="1"/>
</dbReference>
<feature type="transmembrane region" description="Helical" evidence="6">
    <location>
        <begin position="379"/>
        <end position="398"/>
    </location>
</feature>
<protein>
    <recommendedName>
        <fullName evidence="9">Proton-coupled folate transporter</fullName>
    </recommendedName>
</protein>
<dbReference type="GO" id="GO:0022857">
    <property type="term" value="F:transmembrane transporter activity"/>
    <property type="evidence" value="ECO:0007669"/>
    <property type="project" value="TreeGrafter"/>
</dbReference>
<feature type="compositionally biased region" description="Basic and acidic residues" evidence="5">
    <location>
        <begin position="83"/>
        <end position="95"/>
    </location>
</feature>
<keyword evidence="8" id="KW-1185">Reference proteome</keyword>
<feature type="transmembrane region" description="Helical" evidence="6">
    <location>
        <begin position="286"/>
        <end position="304"/>
    </location>
</feature>
<keyword evidence="2 6" id="KW-0812">Transmembrane</keyword>
<dbReference type="Gene3D" id="1.20.1250.20">
    <property type="entry name" value="MFS general substrate transporter like domains"/>
    <property type="match status" value="1"/>
</dbReference>
<evidence type="ECO:0000256" key="4">
    <source>
        <dbReference type="ARBA" id="ARBA00023136"/>
    </source>
</evidence>
<feature type="transmembrane region" description="Helical" evidence="6">
    <location>
        <begin position="410"/>
        <end position="434"/>
    </location>
</feature>
<sequence length="527" mass="58586">MNQQEAEYQHIQHAAPTVEHTKAREADSIEKLPYGLINAFIIIFTVSDRNRLVLLNHFLYHRFARDISGNISIDTTSQPCGNESDRDTSESDSQRVQRMTSSMIMNFELVVSLLGVLGSLFLGTFSTSLGRKAQLLIPISGYTSRALSILAVAFWDLDLSWLYVGCATEGIMGGAPGVYLGVFLYVSDITPRNRKRTLGLALLEGIRGFMGSGINIATGQMIQRTTFFVPASFTACGATICVIMACLMPDRMPVTPVRWSPRVVKKSLGALLSPIRKLKDHRVRRMVLVAAIAYFLGFSTIYSLDRVRLLYLMHRPFCWSAINIGWYQFGRQALFNTAIITLVPLLHRCFPGVILAILGAMANITEYTLYAFARTNAHLLIALAVSFGQGLPLNMVRGETSRLIGAEEQGTWFACLAVLENISFSVGIFLISVYTMSLSFYVGLIFNVFAVMTLAMIIFLCIFQHIWTGYTKTLLKCEKVARDFSAFPVNLLQTEQNSSKNGTPENGNEISEEQCFITEPEKPASNC</sequence>
<feature type="transmembrane region" description="Helical" evidence="6">
    <location>
        <begin position="324"/>
        <end position="346"/>
    </location>
</feature>
<feature type="transmembrane region" description="Helical" evidence="6">
    <location>
        <begin position="103"/>
        <end position="123"/>
    </location>
</feature>
<dbReference type="PANTHER" id="PTHR23507">
    <property type="entry name" value="ZGC:174356"/>
    <property type="match status" value="1"/>
</dbReference>
<reference evidence="7" key="1">
    <citation type="journal article" date="2023" name="G3 (Bethesda)">
        <title>A reference genome for the long-term kleptoplast-retaining sea slug Elysia crispata morphotype clarki.</title>
        <authorList>
            <person name="Eastman K.E."/>
            <person name="Pendleton A.L."/>
            <person name="Shaikh M.A."/>
            <person name="Suttiyut T."/>
            <person name="Ogas R."/>
            <person name="Tomko P."/>
            <person name="Gavelis G."/>
            <person name="Widhalm J.R."/>
            <person name="Wisecaver J.H."/>
        </authorList>
    </citation>
    <scope>NUCLEOTIDE SEQUENCE</scope>
    <source>
        <strain evidence="7">ECLA1</strain>
    </source>
</reference>
<evidence type="ECO:0000256" key="6">
    <source>
        <dbReference type="SAM" id="Phobius"/>
    </source>
</evidence>
<evidence type="ECO:0000256" key="5">
    <source>
        <dbReference type="SAM" id="MobiDB-lite"/>
    </source>
</evidence>
<evidence type="ECO:0000313" key="8">
    <source>
        <dbReference type="Proteomes" id="UP001283361"/>
    </source>
</evidence>
<name>A0AAE0YM40_9GAST</name>